<name>A0A172UWS2_9MYCO</name>
<dbReference type="AlphaFoldDB" id="A0A172UWS2"/>
<accession>A0A172UWS2</accession>
<sequence length="146" mass="15274">MSVVENAPVGLRVDKDGSARRVPLTVDQYGSPIGMLCEQIGCQVVQLVRLAGGLDLWLDEEALVFLDLNDRAAVTAAVNPVATMIASRTAPLRQPIFGVAVFLGGDGETSAGLSVEQLDELERLVALSTEIVARGQSLAAHVGGAH</sequence>
<dbReference type="OrthoDB" id="4730542at2"/>
<gene>
    <name evidence="1" type="ORF">A7U43_28810</name>
</gene>
<evidence type="ECO:0000313" key="1">
    <source>
        <dbReference type="EMBL" id="ANE83506.1"/>
    </source>
</evidence>
<dbReference type="RefSeq" id="WP_068004357.1">
    <property type="nucleotide sequence ID" value="NZ_CP015597.1"/>
</dbReference>
<proteinExistence type="predicted"/>
<dbReference type="EMBL" id="CP015597">
    <property type="protein sequence ID" value="ANE83506.1"/>
    <property type="molecule type" value="Genomic_DNA"/>
</dbReference>
<keyword evidence="2" id="KW-1185">Reference proteome</keyword>
<dbReference type="Proteomes" id="UP000077143">
    <property type="component" value="Plasmid pMYC1"/>
</dbReference>
<dbReference type="KEGG" id="madi:A7U43_28810"/>
<reference evidence="1 2" key="1">
    <citation type="submission" date="2016-05" db="EMBL/GenBank/DDBJ databases">
        <title>Complete genome sequence of a phthalic acid esters degrading Mycobacterium sp. YC-RL4.</title>
        <authorList>
            <person name="Ren L."/>
            <person name="Fan S."/>
            <person name="Ruth N."/>
            <person name="Jia Y."/>
            <person name="Wang J."/>
            <person name="Qiao C."/>
        </authorList>
    </citation>
    <scope>NUCLEOTIDE SEQUENCE [LARGE SCALE GENOMIC DNA]</scope>
    <source>
        <strain evidence="1 2">YC-RL4</strain>
        <plasmid evidence="2">pmyc1</plasmid>
    </source>
</reference>
<organism evidence="1 2">
    <name type="scientific">Mycobacterium adipatum</name>
    <dbReference type="NCBI Taxonomy" id="1682113"/>
    <lineage>
        <taxon>Bacteria</taxon>
        <taxon>Bacillati</taxon>
        <taxon>Actinomycetota</taxon>
        <taxon>Actinomycetes</taxon>
        <taxon>Mycobacteriales</taxon>
        <taxon>Mycobacteriaceae</taxon>
        <taxon>Mycobacterium</taxon>
    </lineage>
</organism>
<geneLocation type="plasmid" evidence="2">
    <name>pmyc1</name>
</geneLocation>
<evidence type="ECO:0008006" key="3">
    <source>
        <dbReference type="Google" id="ProtNLM"/>
    </source>
</evidence>
<protein>
    <recommendedName>
        <fullName evidence="3">DUF3846 domain-containing protein</fullName>
    </recommendedName>
</protein>
<evidence type="ECO:0000313" key="2">
    <source>
        <dbReference type="Proteomes" id="UP000077143"/>
    </source>
</evidence>
<keyword evidence="1" id="KW-0614">Plasmid</keyword>